<protein>
    <submittedName>
        <fullName evidence="10">Bgt-526</fullName>
    </submittedName>
</protein>
<evidence type="ECO:0000256" key="1">
    <source>
        <dbReference type="ARBA" id="ARBA00004141"/>
    </source>
</evidence>
<evidence type="ECO:0000256" key="4">
    <source>
        <dbReference type="ARBA" id="ARBA00022801"/>
    </source>
</evidence>
<reference evidence="9" key="2">
    <citation type="submission" date="2013-01" db="EMBL/GenBank/DDBJ databases">
        <title>The wheat powdery mildew genome reveals unique evolution of an obligate biotroph.</title>
        <authorList>
            <person name="Oberhaensli S."/>
            <person name="Wicker T."/>
            <person name="Keller B."/>
        </authorList>
    </citation>
    <scope>NUCLEOTIDE SEQUENCE</scope>
    <source>
        <strain evidence="9">96224</strain>
    </source>
</reference>
<dbReference type="EMBL" id="UIGY01000001">
    <property type="protein sequence ID" value="SUZ07121.1"/>
    <property type="molecule type" value="Genomic_DNA"/>
</dbReference>
<dbReference type="Pfam" id="PF01694">
    <property type="entry name" value="Rhomboid"/>
    <property type="match status" value="1"/>
</dbReference>
<feature type="transmembrane region" description="Helical" evidence="7">
    <location>
        <begin position="332"/>
        <end position="355"/>
    </location>
</feature>
<dbReference type="SUPFAM" id="SSF144091">
    <property type="entry name" value="Rhomboid-like"/>
    <property type="match status" value="1"/>
</dbReference>
<keyword evidence="3 7" id="KW-0812">Transmembrane</keyword>
<feature type="transmembrane region" description="Helical" evidence="7">
    <location>
        <begin position="480"/>
        <end position="497"/>
    </location>
</feature>
<dbReference type="Proteomes" id="UP000053110">
    <property type="component" value="Unassembled WGS sequence"/>
</dbReference>
<dbReference type="InterPro" id="IPR022764">
    <property type="entry name" value="Peptidase_S54_rhomboid_dom"/>
</dbReference>
<feature type="transmembrane region" description="Helical" evidence="7">
    <location>
        <begin position="414"/>
        <end position="436"/>
    </location>
</feature>
<evidence type="ECO:0000256" key="2">
    <source>
        <dbReference type="ARBA" id="ARBA00009045"/>
    </source>
</evidence>
<evidence type="ECO:0000313" key="10">
    <source>
        <dbReference type="EMBL" id="SUZ07121.1"/>
    </source>
</evidence>
<dbReference type="OrthoDB" id="10260614at2759"/>
<accession>A0A061HLL0</accession>
<evidence type="ECO:0000256" key="7">
    <source>
        <dbReference type="SAM" id="Phobius"/>
    </source>
</evidence>
<dbReference type="Gene3D" id="1.20.1540.10">
    <property type="entry name" value="Rhomboid-like"/>
    <property type="match status" value="1"/>
</dbReference>
<keyword evidence="5 7" id="KW-1133">Transmembrane helix</keyword>
<dbReference type="InterPro" id="IPR050925">
    <property type="entry name" value="Rhomboid_protease_S54"/>
</dbReference>
<feature type="transmembrane region" description="Helical" evidence="7">
    <location>
        <begin position="302"/>
        <end position="320"/>
    </location>
</feature>
<organism evidence="10">
    <name type="scientific">Blumeria graminis f. sp. tritici 96224</name>
    <dbReference type="NCBI Taxonomy" id="1268274"/>
    <lineage>
        <taxon>Eukaryota</taxon>
        <taxon>Fungi</taxon>
        <taxon>Dikarya</taxon>
        <taxon>Ascomycota</taxon>
        <taxon>Pezizomycotina</taxon>
        <taxon>Leotiomycetes</taxon>
        <taxon>Erysiphales</taxon>
        <taxon>Erysiphaceae</taxon>
        <taxon>Blumeria</taxon>
    </lineage>
</organism>
<gene>
    <name evidence="9" type="ORF">BGT96224_526</name>
    <name evidence="10" type="ORF">BGT96224V2_LOCUS683</name>
</gene>
<dbReference type="GO" id="GO:0016020">
    <property type="term" value="C:membrane"/>
    <property type="evidence" value="ECO:0007669"/>
    <property type="project" value="UniProtKB-SubCell"/>
</dbReference>
<comment type="subcellular location">
    <subcellularLocation>
        <location evidence="1">Membrane</location>
        <topology evidence="1">Multi-pass membrane protein</topology>
    </subcellularLocation>
</comment>
<evidence type="ECO:0000313" key="9">
    <source>
        <dbReference type="EMBL" id="EPQ67646.1"/>
    </source>
</evidence>
<reference evidence="11" key="1">
    <citation type="journal article" date="2013" name="Nat. Genet.">
        <title>The wheat powdery mildew genome shows the unique evolution of an obligate biotroph.</title>
        <authorList>
            <person name="Wicker T."/>
            <person name="Oberhaensli S."/>
            <person name="Parlange F."/>
            <person name="Buchmann J.P."/>
            <person name="Shatalina M."/>
            <person name="Roffler S."/>
            <person name="Ben-David R."/>
            <person name="Dolezel J."/>
            <person name="Simkova H."/>
            <person name="Schulze-Lefert P."/>
            <person name="Spanu P.D."/>
            <person name="Bruggmann R."/>
            <person name="Amselem J."/>
            <person name="Quesneville H."/>
            <person name="Ver Loren van Themaat E."/>
            <person name="Paape T."/>
            <person name="Shimizu K.K."/>
            <person name="Keller B."/>
        </authorList>
    </citation>
    <scope>NUCLEOTIDE SEQUENCE [LARGE SCALE GENOMIC DNA]</scope>
    <source>
        <strain evidence="11">96224</strain>
    </source>
</reference>
<dbReference type="PANTHER" id="PTHR43731">
    <property type="entry name" value="RHOMBOID PROTEASE"/>
    <property type="match status" value="1"/>
</dbReference>
<dbReference type="GO" id="GO:0006465">
    <property type="term" value="P:signal peptide processing"/>
    <property type="evidence" value="ECO:0007669"/>
    <property type="project" value="TreeGrafter"/>
</dbReference>
<sequence length="551" mass="62499">MNKPWFRFLKKVNIITPVTCRKLYRENGLTGRLQTHFIQSFSPSSLQLYQWRSSIYDKYQKSVPNVFGFCVVIDGTRKYTSKRKNKHIIKNFDDLPPDFKESDGLTYRETPLTQEETREIFGNNIDTSTADRVLRGLHGRRVSGTLEDPLYSNTFEKNIVSKALAWLRKNVPVDEDLNAGLRAEKELAEMEINLVENAERVGLYKPNARPGENLYGESAFDRIRKSNIQKREAENILETDKLSQADEVQMNSGLQEAPTLHSRVELRRPGEHPWLKYYTERANVLPDTPPVMTAWQRIWPSGLLVISVVAASLLFTQVYTQPTKSARLWPEIPVSAATIIGIIIANTTVFCMWRIPMFWRFLNKNFIMFPGYPRPLSLLGCCWSHQTVSHILLNMTLLYILGTRLHEEIGRGNFLALYVSAGALSSFFSLSCWVFMQNFSSSSVGASGAVIAVITAYLLSHSSEKIKFFGIFPPDNWPSISALFLLGILLSFDLVALRKFHRTGQGLTVDHYGHLGGYASGATWAYFLHSAKEKRATETTKSTATSNKNSI</sequence>
<proteinExistence type="inferred from homology"/>
<evidence type="ECO:0000259" key="8">
    <source>
        <dbReference type="Pfam" id="PF01694"/>
    </source>
</evidence>
<dbReference type="EMBL" id="KE373425">
    <property type="protein sequence ID" value="EPQ67646.1"/>
    <property type="molecule type" value="Genomic_DNA"/>
</dbReference>
<reference evidence="10" key="3">
    <citation type="submission" date="2018-07" db="EMBL/GenBank/DDBJ databases">
        <authorList>
            <person name="Quirk P.G."/>
            <person name="Krulwich T.A."/>
        </authorList>
    </citation>
    <scope>NUCLEOTIDE SEQUENCE</scope>
    <source>
        <strain evidence="10">96224</strain>
    </source>
</reference>
<evidence type="ECO:0000313" key="11">
    <source>
        <dbReference type="Proteomes" id="UP000053110"/>
    </source>
</evidence>
<dbReference type="PANTHER" id="PTHR43731:SF14">
    <property type="entry name" value="PRESENILIN-ASSOCIATED RHOMBOID-LIKE PROTEIN, MITOCHONDRIAL"/>
    <property type="match status" value="1"/>
</dbReference>
<dbReference type="GO" id="GO:0004252">
    <property type="term" value="F:serine-type endopeptidase activity"/>
    <property type="evidence" value="ECO:0007669"/>
    <property type="project" value="InterPro"/>
</dbReference>
<dbReference type="HOGENOM" id="CLU_026938_1_0_1"/>
<evidence type="ECO:0000256" key="5">
    <source>
        <dbReference type="ARBA" id="ARBA00022989"/>
    </source>
</evidence>
<keyword evidence="6 7" id="KW-0472">Membrane</keyword>
<dbReference type="InterPro" id="IPR035952">
    <property type="entry name" value="Rhomboid-like_sf"/>
</dbReference>
<feature type="domain" description="Peptidase S54 rhomboid" evidence="8">
    <location>
        <begin position="377"/>
        <end position="529"/>
    </location>
</feature>
<comment type="similarity">
    <text evidence="2">Belongs to the peptidase S54 family.</text>
</comment>
<evidence type="ECO:0000256" key="3">
    <source>
        <dbReference type="ARBA" id="ARBA00022692"/>
    </source>
</evidence>
<dbReference type="AlphaFoldDB" id="A0A061HLL0"/>
<evidence type="ECO:0000256" key="6">
    <source>
        <dbReference type="ARBA" id="ARBA00023136"/>
    </source>
</evidence>
<name>A0A061HLL0_BLUGR</name>
<feature type="transmembrane region" description="Helical" evidence="7">
    <location>
        <begin position="443"/>
        <end position="460"/>
    </location>
</feature>
<feature type="transmembrane region" description="Helical" evidence="7">
    <location>
        <begin position="376"/>
        <end position="402"/>
    </location>
</feature>
<keyword evidence="4" id="KW-0378">Hydrolase</keyword>